<protein>
    <submittedName>
        <fullName evidence="1">Uncharacterized protein</fullName>
    </submittedName>
</protein>
<keyword evidence="2" id="KW-1185">Reference proteome</keyword>
<gene>
    <name evidence="1" type="ORF">E2C01_089283</name>
</gene>
<evidence type="ECO:0000313" key="1">
    <source>
        <dbReference type="EMBL" id="MPC94131.1"/>
    </source>
</evidence>
<name>A0A5B7J8E1_PORTR</name>
<evidence type="ECO:0000313" key="2">
    <source>
        <dbReference type="Proteomes" id="UP000324222"/>
    </source>
</evidence>
<dbReference type="EMBL" id="VSRR010097388">
    <property type="protein sequence ID" value="MPC94131.1"/>
    <property type="molecule type" value="Genomic_DNA"/>
</dbReference>
<comment type="caution">
    <text evidence="1">The sequence shown here is derived from an EMBL/GenBank/DDBJ whole genome shotgun (WGS) entry which is preliminary data.</text>
</comment>
<sequence>MAIVPTERVNDRSDVKIHPSVYMKSSHLLQHMEPIPPRHRRTQVSNGFSE</sequence>
<accession>A0A5B7J8E1</accession>
<dbReference type="AlphaFoldDB" id="A0A5B7J8E1"/>
<dbReference type="Proteomes" id="UP000324222">
    <property type="component" value="Unassembled WGS sequence"/>
</dbReference>
<proteinExistence type="predicted"/>
<reference evidence="1 2" key="1">
    <citation type="submission" date="2019-05" db="EMBL/GenBank/DDBJ databases">
        <title>Another draft genome of Portunus trituberculatus and its Hox gene families provides insights of decapod evolution.</title>
        <authorList>
            <person name="Jeong J.-H."/>
            <person name="Song I."/>
            <person name="Kim S."/>
            <person name="Choi T."/>
            <person name="Kim D."/>
            <person name="Ryu S."/>
            <person name="Kim W."/>
        </authorList>
    </citation>
    <scope>NUCLEOTIDE SEQUENCE [LARGE SCALE GENOMIC DNA]</scope>
    <source>
        <tissue evidence="1">Muscle</tissue>
    </source>
</reference>
<organism evidence="1 2">
    <name type="scientific">Portunus trituberculatus</name>
    <name type="common">Swimming crab</name>
    <name type="synonym">Neptunus trituberculatus</name>
    <dbReference type="NCBI Taxonomy" id="210409"/>
    <lineage>
        <taxon>Eukaryota</taxon>
        <taxon>Metazoa</taxon>
        <taxon>Ecdysozoa</taxon>
        <taxon>Arthropoda</taxon>
        <taxon>Crustacea</taxon>
        <taxon>Multicrustacea</taxon>
        <taxon>Malacostraca</taxon>
        <taxon>Eumalacostraca</taxon>
        <taxon>Eucarida</taxon>
        <taxon>Decapoda</taxon>
        <taxon>Pleocyemata</taxon>
        <taxon>Brachyura</taxon>
        <taxon>Eubrachyura</taxon>
        <taxon>Portunoidea</taxon>
        <taxon>Portunidae</taxon>
        <taxon>Portuninae</taxon>
        <taxon>Portunus</taxon>
    </lineage>
</organism>